<comment type="similarity">
    <text evidence="3">Belongs to the RxLR effector family.</text>
</comment>
<feature type="signal peptide" evidence="7">
    <location>
        <begin position="1"/>
        <end position="22"/>
    </location>
</feature>
<evidence type="ECO:0000256" key="1">
    <source>
        <dbReference type="ARBA" id="ARBA00004340"/>
    </source>
</evidence>
<evidence type="ECO:0000256" key="5">
    <source>
        <dbReference type="ARBA" id="ARBA00022729"/>
    </source>
</evidence>
<evidence type="ECO:0000259" key="8">
    <source>
        <dbReference type="Pfam" id="PF22748"/>
    </source>
</evidence>
<protein>
    <recommendedName>
        <fullName evidence="8">RxLR effector PexRD54 WY domain-containing protein</fullName>
    </recommendedName>
</protein>
<dbReference type="EMBL" id="JASMQC010000022">
    <property type="protein sequence ID" value="KAK1935643.1"/>
    <property type="molecule type" value="Genomic_DNA"/>
</dbReference>
<dbReference type="Pfam" id="PF22748">
    <property type="entry name" value="PexRD54_WY"/>
    <property type="match status" value="1"/>
</dbReference>
<keyword evidence="6" id="KW-0843">Virulence</keyword>
<reference evidence="9" key="1">
    <citation type="submission" date="2023-08" db="EMBL/GenBank/DDBJ databases">
        <title>Reference Genome Resource for the Citrus Pathogen Phytophthora citrophthora.</title>
        <authorList>
            <person name="Moller H."/>
            <person name="Coetzee B."/>
            <person name="Rose L.J."/>
            <person name="Van Niekerk J.M."/>
        </authorList>
    </citation>
    <scope>NUCLEOTIDE SEQUENCE</scope>
    <source>
        <strain evidence="9">STE-U-9442</strain>
    </source>
</reference>
<name>A0AAD9GBS9_9STRA</name>
<dbReference type="Pfam" id="PF16810">
    <property type="entry name" value="RXLR"/>
    <property type="match status" value="1"/>
</dbReference>
<organism evidence="9 10">
    <name type="scientific">Phytophthora citrophthora</name>
    <dbReference type="NCBI Taxonomy" id="4793"/>
    <lineage>
        <taxon>Eukaryota</taxon>
        <taxon>Sar</taxon>
        <taxon>Stramenopiles</taxon>
        <taxon>Oomycota</taxon>
        <taxon>Peronosporomycetes</taxon>
        <taxon>Peronosporales</taxon>
        <taxon>Peronosporaceae</taxon>
        <taxon>Phytophthora</taxon>
    </lineage>
</organism>
<accession>A0AAD9GBS9</accession>
<comment type="caution">
    <text evidence="9">The sequence shown here is derived from an EMBL/GenBank/DDBJ whole genome shotgun (WGS) entry which is preliminary data.</text>
</comment>
<evidence type="ECO:0000256" key="7">
    <source>
        <dbReference type="SAM" id="SignalP"/>
    </source>
</evidence>
<evidence type="ECO:0000256" key="2">
    <source>
        <dbReference type="ARBA" id="ARBA00004613"/>
    </source>
</evidence>
<dbReference type="InterPro" id="IPR054463">
    <property type="entry name" value="PexRD54_WY"/>
</dbReference>
<dbReference type="InterPro" id="IPR031825">
    <property type="entry name" value="RXLR"/>
</dbReference>
<evidence type="ECO:0000313" key="9">
    <source>
        <dbReference type="EMBL" id="KAK1935643.1"/>
    </source>
</evidence>
<keyword evidence="5 7" id="KW-0732">Signal</keyword>
<dbReference type="GO" id="GO:0005576">
    <property type="term" value="C:extracellular region"/>
    <property type="evidence" value="ECO:0007669"/>
    <property type="project" value="UniProtKB-SubCell"/>
</dbReference>
<evidence type="ECO:0000313" key="10">
    <source>
        <dbReference type="Proteomes" id="UP001259832"/>
    </source>
</evidence>
<feature type="domain" description="RxLR effector PexRD54 WY" evidence="8">
    <location>
        <begin position="169"/>
        <end position="209"/>
    </location>
</feature>
<dbReference type="AlphaFoldDB" id="A0AAD9GBS9"/>
<evidence type="ECO:0000256" key="3">
    <source>
        <dbReference type="ARBA" id="ARBA00010400"/>
    </source>
</evidence>
<dbReference type="GO" id="GO:0043657">
    <property type="term" value="C:host cell"/>
    <property type="evidence" value="ECO:0007669"/>
    <property type="project" value="UniProtKB-SubCell"/>
</dbReference>
<dbReference type="Proteomes" id="UP001259832">
    <property type="component" value="Unassembled WGS sequence"/>
</dbReference>
<evidence type="ECO:0000256" key="6">
    <source>
        <dbReference type="ARBA" id="ARBA00023026"/>
    </source>
</evidence>
<gene>
    <name evidence="9" type="ORF">P3T76_010338</name>
</gene>
<proteinExistence type="inferred from homology"/>
<sequence>MHFHHLLIVSAVVLICATVSASAHIVRDTGNSFPRTLRTSSVGDSGGEERAGGARGISISNSEKLAKFFTSSKVTDDQLQTWLGKGKSAKDVFYRMKLAKSRTWIFDNPLFSKWVQYADALSDTPSGKGTSAISTLTAQYGDDYLYMMLKAAERDAKSKELASRLRTDQVNHWIAIAKDPVEVYQLYDLQYASSRLLQNPQFSAWIKYVDDLNAKHEGAISIIPTLRKYYKDAELFNMAELAKRVKETKTMGLKLDDAFVQFWINERKTPVGILTELRLEATTKMMESPLLSLLVKFTDAYNLKFPQTQTTMIETLTNAFGDEEVTKMLTAVKTSDWKAKKIATELEAAQLKMWLSSGKSVDDVYDLLKLPSRSSHYDFAGNPGFKTWIAYMNTFSIENPDKVARLLSALATQFDAERPMIQILQAAKKFPSMERDAAKLQLQLAEKVFATGIPPNKAFKEVALDSVGDSVLSSPVFTRWMNYVDDFNKKNPGKEDSWFSALHNSYQWDRLDTLLETARGNPTTAKIADAVEKARMEWWLTKYEPEDTFRFLHLNEYGEITLSSPNFQLWVKYLKDFNHKYPDKKTTMIDSIRDSYNDIDLLDILPAARKNPNTEKLAKNLENALLDKWVDEKVTVASLKRRIGHNPSSNVWIERYTEKLSKFSL</sequence>
<keyword evidence="4" id="KW-0964">Secreted</keyword>
<evidence type="ECO:0000256" key="4">
    <source>
        <dbReference type="ARBA" id="ARBA00022525"/>
    </source>
</evidence>
<feature type="chain" id="PRO_5042083005" description="RxLR effector PexRD54 WY domain-containing protein" evidence="7">
    <location>
        <begin position="23"/>
        <end position="665"/>
    </location>
</feature>
<comment type="subcellular location">
    <subcellularLocation>
        <location evidence="1">Host cell</location>
    </subcellularLocation>
    <subcellularLocation>
        <location evidence="2">Secreted</location>
    </subcellularLocation>
</comment>
<keyword evidence="10" id="KW-1185">Reference proteome</keyword>